<dbReference type="InterPro" id="IPR003497">
    <property type="entry name" value="BRO_N_domain"/>
</dbReference>
<evidence type="ECO:0000313" key="2">
    <source>
        <dbReference type="EMBL" id="MFD3263220.1"/>
    </source>
</evidence>
<dbReference type="Pfam" id="PF02498">
    <property type="entry name" value="Bro-N"/>
    <property type="match status" value="1"/>
</dbReference>
<feature type="domain" description="Bro-N" evidence="1">
    <location>
        <begin position="24"/>
        <end position="127"/>
    </location>
</feature>
<dbReference type="Proteomes" id="UP001598130">
    <property type="component" value="Unassembled WGS sequence"/>
</dbReference>
<dbReference type="RefSeq" id="WP_377367983.1">
    <property type="nucleotide sequence ID" value="NZ_JAOTJD010000005.1"/>
</dbReference>
<organism evidence="2 3">
    <name type="scientific">Phenylobacterium ferrooxidans</name>
    <dbReference type="NCBI Taxonomy" id="2982689"/>
    <lineage>
        <taxon>Bacteria</taxon>
        <taxon>Pseudomonadati</taxon>
        <taxon>Pseudomonadota</taxon>
        <taxon>Alphaproteobacteria</taxon>
        <taxon>Caulobacterales</taxon>
        <taxon>Caulobacteraceae</taxon>
        <taxon>Phenylobacterium</taxon>
    </lineage>
</organism>
<proteinExistence type="predicted"/>
<dbReference type="SMART" id="SM01040">
    <property type="entry name" value="Bro-N"/>
    <property type="match status" value="1"/>
</dbReference>
<gene>
    <name evidence="2" type="ORF">OCL97_04470</name>
</gene>
<comment type="caution">
    <text evidence="2">The sequence shown here is derived from an EMBL/GenBank/DDBJ whole genome shotgun (WGS) entry which is preliminary data.</text>
</comment>
<dbReference type="PANTHER" id="PTHR36180">
    <property type="entry name" value="DNA-BINDING PROTEIN-RELATED-RELATED"/>
    <property type="match status" value="1"/>
</dbReference>
<reference evidence="2 3" key="1">
    <citation type="submission" date="2022-09" db="EMBL/GenBank/DDBJ databases">
        <title>New species of Phenylobacterium.</title>
        <authorList>
            <person name="Mieszkin S."/>
        </authorList>
    </citation>
    <scope>NUCLEOTIDE SEQUENCE [LARGE SCALE GENOMIC DNA]</scope>
    <source>
        <strain evidence="2 3">HK31-G</strain>
    </source>
</reference>
<dbReference type="PROSITE" id="PS51750">
    <property type="entry name" value="BRO_N"/>
    <property type="match status" value="1"/>
</dbReference>
<accession>A0ABW6CJR1</accession>
<evidence type="ECO:0000313" key="3">
    <source>
        <dbReference type="Proteomes" id="UP001598130"/>
    </source>
</evidence>
<keyword evidence="3" id="KW-1185">Reference proteome</keyword>
<dbReference type="EMBL" id="JAOTJD010000005">
    <property type="protein sequence ID" value="MFD3263220.1"/>
    <property type="molecule type" value="Genomic_DNA"/>
</dbReference>
<evidence type="ECO:0000259" key="1">
    <source>
        <dbReference type="PROSITE" id="PS51750"/>
    </source>
</evidence>
<name>A0ABW6CJR1_9CAUL</name>
<sequence length="267" mass="29915">MNQADTDHIENCGSFNEITSVFQPVEIPLVFEGHSVRVINRDGTPWFVLADICGVLLMGNPSMAASRLDEDEKGISIVDTLLGGPQQVVVINESGLYSLVLTSRKPAAKRFKKWVTAEVLPTIRRTGGYSQTSSVDAIREAVDAAFHERLPMLIETIIRGIMREPLITPAQPKRKSVARLPAREIEQIKLGPPAPAEGRQTYLTAEEVSERWDFKIVSKTLANWRCDRIGPPFRRFGNKILYPISTLEAWERNHQYVSTKDYGGVLE</sequence>
<protein>
    <submittedName>
        <fullName evidence="2">BRO family protein</fullName>
    </submittedName>
</protein>
<dbReference type="PANTHER" id="PTHR36180:SF2">
    <property type="entry name" value="BRO FAMILY PROTEIN"/>
    <property type="match status" value="1"/>
</dbReference>